<evidence type="ECO:0000313" key="3">
    <source>
        <dbReference type="Proteomes" id="UP000194012"/>
    </source>
</evidence>
<gene>
    <name evidence="2" type="ORF">ROG8370_03553</name>
</gene>
<keyword evidence="1" id="KW-0472">Membrane</keyword>
<dbReference type="AlphaFoldDB" id="A0A1X7A8A5"/>
<dbReference type="RefSeq" id="WP_085828474.1">
    <property type="nucleotide sequence ID" value="NZ_FWFJ01000054.1"/>
</dbReference>
<feature type="transmembrane region" description="Helical" evidence="1">
    <location>
        <begin position="6"/>
        <end position="28"/>
    </location>
</feature>
<protein>
    <recommendedName>
        <fullName evidence="4">DUF305 domain-containing protein</fullName>
    </recommendedName>
</protein>
<evidence type="ECO:0000313" key="2">
    <source>
        <dbReference type="EMBL" id="SLN72954.1"/>
    </source>
</evidence>
<keyword evidence="1" id="KW-1133">Transmembrane helix</keyword>
<evidence type="ECO:0008006" key="4">
    <source>
        <dbReference type="Google" id="ProtNLM"/>
    </source>
</evidence>
<keyword evidence="3" id="KW-1185">Reference proteome</keyword>
<name>A0A1X7A8A5_9RHOB</name>
<feature type="transmembrane region" description="Helical" evidence="1">
    <location>
        <begin position="40"/>
        <end position="58"/>
    </location>
</feature>
<dbReference type="OrthoDB" id="517560at2"/>
<feature type="transmembrane region" description="Helical" evidence="1">
    <location>
        <begin position="64"/>
        <end position="84"/>
    </location>
</feature>
<sequence length="98" mass="11314">MSYTRFIAMIVTSTVVMFGLMCLNTYALEHIQFSETGTYMALYMGVVMAVIMLLFLWGMYKKQVFNYAIMASNVAIFIVSLYLLRSLECPHRVVHFNC</sequence>
<reference evidence="3" key="1">
    <citation type="submission" date="2017-03" db="EMBL/GenBank/DDBJ databases">
        <authorList>
            <person name="Rodrigo-Torres L."/>
            <person name="Arahal R.D."/>
            <person name="Lucena T."/>
        </authorList>
    </citation>
    <scope>NUCLEOTIDE SEQUENCE [LARGE SCALE GENOMIC DNA]</scope>
    <source>
        <strain evidence="3">CECT 8370</strain>
    </source>
</reference>
<dbReference type="EMBL" id="FWFJ01000054">
    <property type="protein sequence ID" value="SLN72954.1"/>
    <property type="molecule type" value="Genomic_DNA"/>
</dbReference>
<dbReference type="Proteomes" id="UP000194012">
    <property type="component" value="Unassembled WGS sequence"/>
</dbReference>
<organism evidence="2 3">
    <name type="scientific">Roseovarius gaetbuli</name>
    <dbReference type="NCBI Taxonomy" id="1356575"/>
    <lineage>
        <taxon>Bacteria</taxon>
        <taxon>Pseudomonadati</taxon>
        <taxon>Pseudomonadota</taxon>
        <taxon>Alphaproteobacteria</taxon>
        <taxon>Rhodobacterales</taxon>
        <taxon>Roseobacteraceae</taxon>
        <taxon>Roseovarius</taxon>
    </lineage>
</organism>
<evidence type="ECO:0000256" key="1">
    <source>
        <dbReference type="SAM" id="Phobius"/>
    </source>
</evidence>
<keyword evidence="1" id="KW-0812">Transmembrane</keyword>
<accession>A0A1X7A8A5</accession>
<proteinExistence type="predicted"/>